<feature type="transmembrane region" description="Helical" evidence="1">
    <location>
        <begin position="107"/>
        <end position="125"/>
    </location>
</feature>
<dbReference type="EMBL" id="CP059378">
    <property type="protein sequence ID" value="QLY79351.1"/>
    <property type="molecule type" value="Genomic_DNA"/>
</dbReference>
<sequence>MKKLNFSTIYKIFTEICLYFVYFIFSLTAAFKILINFTPFYGFLIDIFKVTEIVKISKENIYSDFTKLMEYLRSFTPMRFPLEYFKYSPSGEFHFMEVRLLFLKMDILFWISVVLLLIILFINRKSLKSIFNNYKKFLICASGLLIAFSIPVVSNFSWAFEKFHKIVFSNDDWLFDPKTDPIINALPEGVFFSYLISILLLFLIILLIPIIIKKIFPKLKNKR</sequence>
<feature type="transmembrane region" description="Helical" evidence="1">
    <location>
        <begin position="191"/>
        <end position="212"/>
    </location>
</feature>
<dbReference type="InterPro" id="IPR010178">
    <property type="entry name" value="Lit"/>
</dbReference>
<dbReference type="RefSeq" id="WP_181601519.1">
    <property type="nucleotide sequence ID" value="NZ_CP059378.1"/>
</dbReference>
<evidence type="ECO:0000313" key="2">
    <source>
        <dbReference type="EMBL" id="QLY79351.1"/>
    </source>
</evidence>
<reference evidence="2 3" key="1">
    <citation type="submission" date="2020-07" db="EMBL/GenBank/DDBJ databases">
        <title>Electron transfer.</title>
        <authorList>
            <person name="Huang L."/>
            <person name="Liu X."/>
            <person name="Zhou S."/>
        </authorList>
    </citation>
    <scope>NUCLEOTIDE SEQUENCE [LARGE SCALE GENOMIC DNA]</scope>
    <source>
        <strain evidence="2 3">Lx1</strain>
    </source>
</reference>
<keyword evidence="1" id="KW-0472">Membrane</keyword>
<keyword evidence="1" id="KW-1133">Transmembrane helix</keyword>
<keyword evidence="1" id="KW-0812">Transmembrane</keyword>
<name>A0A7D6VZH4_9CLOT</name>
<dbReference type="Pfam" id="PF07314">
    <property type="entry name" value="Lit"/>
    <property type="match status" value="1"/>
</dbReference>
<dbReference type="NCBIfam" id="TIGR01906">
    <property type="entry name" value="integ_TIGR01906"/>
    <property type="match status" value="1"/>
</dbReference>
<evidence type="ECO:0000313" key="3">
    <source>
        <dbReference type="Proteomes" id="UP000512286"/>
    </source>
</evidence>
<dbReference type="AlphaFoldDB" id="A0A7D6VZH4"/>
<evidence type="ECO:0000256" key="1">
    <source>
        <dbReference type="SAM" id="Phobius"/>
    </source>
</evidence>
<organism evidence="2 3">
    <name type="scientific">Clostridium intestinale</name>
    <dbReference type="NCBI Taxonomy" id="36845"/>
    <lineage>
        <taxon>Bacteria</taxon>
        <taxon>Bacillati</taxon>
        <taxon>Bacillota</taxon>
        <taxon>Clostridia</taxon>
        <taxon>Eubacteriales</taxon>
        <taxon>Clostridiaceae</taxon>
        <taxon>Clostridium</taxon>
    </lineage>
</organism>
<dbReference type="Proteomes" id="UP000512286">
    <property type="component" value="Chromosome"/>
</dbReference>
<feature type="transmembrane region" description="Helical" evidence="1">
    <location>
        <begin position="137"/>
        <end position="160"/>
    </location>
</feature>
<accession>A0A7D6VZH4</accession>
<proteinExistence type="predicted"/>
<gene>
    <name evidence="2" type="ORF">HZF06_20265</name>
</gene>
<feature type="transmembrane region" description="Helical" evidence="1">
    <location>
        <begin position="12"/>
        <end position="35"/>
    </location>
</feature>
<dbReference type="KEGG" id="cint:HZF06_20265"/>
<protein>
    <submittedName>
        <fullName evidence="2">TIGR01906 family membrane protein</fullName>
    </submittedName>
</protein>